<feature type="non-terminal residue" evidence="1">
    <location>
        <position position="88"/>
    </location>
</feature>
<accession>A0A0F9E5N0</accession>
<dbReference type="AlphaFoldDB" id="A0A0F9E5N0"/>
<gene>
    <name evidence="1" type="ORF">LCGC14_2116330</name>
</gene>
<evidence type="ECO:0000313" key="1">
    <source>
        <dbReference type="EMBL" id="KKL69303.1"/>
    </source>
</evidence>
<sequence>MTELMGEEHNCGECSHQNSCGLEEVIRDFDKYQHDTDRLTEVTEEYQIAAAQKLIEGILILGAVMTASKAAGADEGTHNIIKELKSLI</sequence>
<proteinExistence type="predicted"/>
<comment type="caution">
    <text evidence="1">The sequence shown here is derived from an EMBL/GenBank/DDBJ whole genome shotgun (WGS) entry which is preliminary data.</text>
</comment>
<name>A0A0F9E5N0_9ZZZZ</name>
<protein>
    <submittedName>
        <fullName evidence="1">Uncharacterized protein</fullName>
    </submittedName>
</protein>
<organism evidence="1">
    <name type="scientific">marine sediment metagenome</name>
    <dbReference type="NCBI Taxonomy" id="412755"/>
    <lineage>
        <taxon>unclassified sequences</taxon>
        <taxon>metagenomes</taxon>
        <taxon>ecological metagenomes</taxon>
    </lineage>
</organism>
<dbReference type="EMBL" id="LAZR01026256">
    <property type="protein sequence ID" value="KKL69303.1"/>
    <property type="molecule type" value="Genomic_DNA"/>
</dbReference>
<reference evidence="1" key="1">
    <citation type="journal article" date="2015" name="Nature">
        <title>Complex archaea that bridge the gap between prokaryotes and eukaryotes.</title>
        <authorList>
            <person name="Spang A."/>
            <person name="Saw J.H."/>
            <person name="Jorgensen S.L."/>
            <person name="Zaremba-Niedzwiedzka K."/>
            <person name="Martijn J."/>
            <person name="Lind A.E."/>
            <person name="van Eijk R."/>
            <person name="Schleper C."/>
            <person name="Guy L."/>
            <person name="Ettema T.J."/>
        </authorList>
    </citation>
    <scope>NUCLEOTIDE SEQUENCE</scope>
</reference>